<reference evidence="1 2" key="1">
    <citation type="journal article" date="2016" name="Nat. Commun.">
        <title>Thousands of microbial genomes shed light on interconnected biogeochemical processes in an aquifer system.</title>
        <authorList>
            <person name="Anantharaman K."/>
            <person name="Brown C.T."/>
            <person name="Hug L.A."/>
            <person name="Sharon I."/>
            <person name="Castelle C.J."/>
            <person name="Probst A.J."/>
            <person name="Thomas B.C."/>
            <person name="Singh A."/>
            <person name="Wilkins M.J."/>
            <person name="Karaoz U."/>
            <person name="Brodie E.L."/>
            <person name="Williams K.H."/>
            <person name="Hubbard S.S."/>
            <person name="Banfield J.F."/>
        </authorList>
    </citation>
    <scope>NUCLEOTIDE SEQUENCE [LARGE SCALE GENOMIC DNA]</scope>
</reference>
<dbReference type="EMBL" id="MFLE01000001">
    <property type="protein sequence ID" value="OGG62733.1"/>
    <property type="molecule type" value="Genomic_DNA"/>
</dbReference>
<organism evidence="1 2">
    <name type="scientific">Candidatus Kaiserbacteria bacterium RIFCSPHIGHO2_02_FULL_49_34</name>
    <dbReference type="NCBI Taxonomy" id="1798491"/>
    <lineage>
        <taxon>Bacteria</taxon>
        <taxon>Candidatus Kaiseribacteriota</taxon>
    </lineage>
</organism>
<protein>
    <submittedName>
        <fullName evidence="1">Uncharacterized protein</fullName>
    </submittedName>
</protein>
<dbReference type="Proteomes" id="UP000176511">
    <property type="component" value="Unassembled WGS sequence"/>
</dbReference>
<sequence>MSSSFKKLLPVLAVVLIFAGGFLISEFTGGMFGDGVQVESVAARAQEVQTQLNFLTTVSGFENTVRDARLEGYTSITKTPAGESAGRENPFILQ</sequence>
<proteinExistence type="predicted"/>
<comment type="caution">
    <text evidence="1">The sequence shown here is derived from an EMBL/GenBank/DDBJ whole genome shotgun (WGS) entry which is preliminary data.</text>
</comment>
<evidence type="ECO:0000313" key="1">
    <source>
        <dbReference type="EMBL" id="OGG62733.1"/>
    </source>
</evidence>
<gene>
    <name evidence="1" type="ORF">A3C87_01355</name>
</gene>
<name>A0A1F6DMY8_9BACT</name>
<dbReference type="STRING" id="1798491.A3C87_01355"/>
<dbReference type="AlphaFoldDB" id="A0A1F6DMY8"/>
<accession>A0A1F6DMY8</accession>
<evidence type="ECO:0000313" key="2">
    <source>
        <dbReference type="Proteomes" id="UP000176511"/>
    </source>
</evidence>